<dbReference type="AlphaFoldDB" id="A0A9P6B100"/>
<dbReference type="Proteomes" id="UP000886523">
    <property type="component" value="Unassembled WGS sequence"/>
</dbReference>
<accession>A0A9P6B100</accession>
<gene>
    <name evidence="1" type="ORF">BS47DRAFT_739947</name>
</gene>
<keyword evidence="2" id="KW-1185">Reference proteome</keyword>
<comment type="caution">
    <text evidence="1">The sequence shown here is derived from an EMBL/GenBank/DDBJ whole genome shotgun (WGS) entry which is preliminary data.</text>
</comment>
<evidence type="ECO:0000313" key="1">
    <source>
        <dbReference type="EMBL" id="KAF9515688.1"/>
    </source>
</evidence>
<dbReference type="EMBL" id="MU128947">
    <property type="protein sequence ID" value="KAF9515688.1"/>
    <property type="molecule type" value="Genomic_DNA"/>
</dbReference>
<reference evidence="1" key="1">
    <citation type="journal article" date="2020" name="Nat. Commun.">
        <title>Large-scale genome sequencing of mycorrhizal fungi provides insights into the early evolution of symbiotic traits.</title>
        <authorList>
            <person name="Miyauchi S."/>
            <person name="Kiss E."/>
            <person name="Kuo A."/>
            <person name="Drula E."/>
            <person name="Kohler A."/>
            <person name="Sanchez-Garcia M."/>
            <person name="Morin E."/>
            <person name="Andreopoulos B."/>
            <person name="Barry K.W."/>
            <person name="Bonito G."/>
            <person name="Buee M."/>
            <person name="Carver A."/>
            <person name="Chen C."/>
            <person name="Cichocki N."/>
            <person name="Clum A."/>
            <person name="Culley D."/>
            <person name="Crous P.W."/>
            <person name="Fauchery L."/>
            <person name="Girlanda M."/>
            <person name="Hayes R.D."/>
            <person name="Keri Z."/>
            <person name="LaButti K."/>
            <person name="Lipzen A."/>
            <person name="Lombard V."/>
            <person name="Magnuson J."/>
            <person name="Maillard F."/>
            <person name="Murat C."/>
            <person name="Nolan M."/>
            <person name="Ohm R.A."/>
            <person name="Pangilinan J."/>
            <person name="Pereira M.F."/>
            <person name="Perotto S."/>
            <person name="Peter M."/>
            <person name="Pfister S."/>
            <person name="Riley R."/>
            <person name="Sitrit Y."/>
            <person name="Stielow J.B."/>
            <person name="Szollosi G."/>
            <person name="Zifcakova L."/>
            <person name="Stursova M."/>
            <person name="Spatafora J.W."/>
            <person name="Tedersoo L."/>
            <person name="Vaario L.M."/>
            <person name="Yamada A."/>
            <person name="Yan M."/>
            <person name="Wang P."/>
            <person name="Xu J."/>
            <person name="Bruns T."/>
            <person name="Baldrian P."/>
            <person name="Vilgalys R."/>
            <person name="Dunand C."/>
            <person name="Henrissat B."/>
            <person name="Grigoriev I.V."/>
            <person name="Hibbett D."/>
            <person name="Nagy L.G."/>
            <person name="Martin F.M."/>
        </authorList>
    </citation>
    <scope>NUCLEOTIDE SEQUENCE</scope>
    <source>
        <strain evidence="1">UP504</strain>
    </source>
</reference>
<protein>
    <submittedName>
        <fullName evidence="1">Uncharacterized protein</fullName>
    </submittedName>
</protein>
<sequence>MNRNRQSRYATGIVQEGIARQISMLEPGDDSALSSSDDIGVHAKQTLEALRTAELLLAPNTSASRAFLRHFPDSDARPLFTEKLATEKLQNIGTYVQRIHLASIMSSRSVDALMDDRICDYFDRITECLGLLIRRLHRYLNAGSNSPAVLHALEDFVRSANQWIGPAVFILNEDL</sequence>
<name>A0A9P6B100_9AGAM</name>
<organism evidence="1 2">
    <name type="scientific">Hydnum rufescens UP504</name>
    <dbReference type="NCBI Taxonomy" id="1448309"/>
    <lineage>
        <taxon>Eukaryota</taxon>
        <taxon>Fungi</taxon>
        <taxon>Dikarya</taxon>
        <taxon>Basidiomycota</taxon>
        <taxon>Agaricomycotina</taxon>
        <taxon>Agaricomycetes</taxon>
        <taxon>Cantharellales</taxon>
        <taxon>Hydnaceae</taxon>
        <taxon>Hydnum</taxon>
    </lineage>
</organism>
<proteinExistence type="predicted"/>
<evidence type="ECO:0000313" key="2">
    <source>
        <dbReference type="Proteomes" id="UP000886523"/>
    </source>
</evidence>